<evidence type="ECO:0000256" key="3">
    <source>
        <dbReference type="ARBA" id="ARBA00022989"/>
    </source>
</evidence>
<dbReference type="Pfam" id="PF12698">
    <property type="entry name" value="ABC2_membrane_3"/>
    <property type="match status" value="1"/>
</dbReference>
<gene>
    <name evidence="7" type="ORF">SAMN05216290_1322</name>
</gene>
<dbReference type="InterPro" id="IPR013525">
    <property type="entry name" value="ABC2_TM"/>
</dbReference>
<accession>A0A1I0NMF4</accession>
<reference evidence="8" key="1">
    <citation type="submission" date="2016-10" db="EMBL/GenBank/DDBJ databases">
        <authorList>
            <person name="Varghese N."/>
            <person name="Submissions S."/>
        </authorList>
    </citation>
    <scope>NUCLEOTIDE SEQUENCE [LARGE SCALE GENOMIC DNA]</scope>
    <source>
        <strain evidence="8">CGMCC 1.12402</strain>
    </source>
</reference>
<dbReference type="PANTHER" id="PTHR43471:SF1">
    <property type="entry name" value="ABC TRANSPORTER PERMEASE PROTEIN NOSY-RELATED"/>
    <property type="match status" value="1"/>
</dbReference>
<dbReference type="InterPro" id="IPR021913">
    <property type="entry name" value="DUF3526"/>
</dbReference>
<evidence type="ECO:0000256" key="4">
    <source>
        <dbReference type="ARBA" id="ARBA00023136"/>
    </source>
</evidence>
<keyword evidence="4 5" id="KW-0472">Membrane</keyword>
<dbReference type="OrthoDB" id="184009at2"/>
<dbReference type="AlphaFoldDB" id="A0A1I0NMF4"/>
<evidence type="ECO:0000256" key="1">
    <source>
        <dbReference type="ARBA" id="ARBA00004141"/>
    </source>
</evidence>
<comment type="subcellular location">
    <subcellularLocation>
        <location evidence="1">Membrane</location>
        <topology evidence="1">Multi-pass membrane protein</topology>
    </subcellularLocation>
</comment>
<feature type="transmembrane region" description="Helical" evidence="5">
    <location>
        <begin position="179"/>
        <end position="201"/>
    </location>
</feature>
<dbReference type="GeneID" id="99986052"/>
<evidence type="ECO:0000256" key="5">
    <source>
        <dbReference type="SAM" id="Phobius"/>
    </source>
</evidence>
<feature type="transmembrane region" description="Helical" evidence="5">
    <location>
        <begin position="445"/>
        <end position="462"/>
    </location>
</feature>
<feature type="transmembrane region" description="Helical" evidence="5">
    <location>
        <begin position="21"/>
        <end position="38"/>
    </location>
</feature>
<name>A0A1I0NMF4_9BACT</name>
<dbReference type="EMBL" id="FOIR01000001">
    <property type="protein sequence ID" value="SEW02643.1"/>
    <property type="molecule type" value="Genomic_DNA"/>
</dbReference>
<evidence type="ECO:0000259" key="6">
    <source>
        <dbReference type="Pfam" id="PF12698"/>
    </source>
</evidence>
<keyword evidence="2 5" id="KW-0812">Transmembrane</keyword>
<feature type="transmembrane region" description="Helical" evidence="5">
    <location>
        <begin position="213"/>
        <end position="234"/>
    </location>
</feature>
<evidence type="ECO:0000256" key="2">
    <source>
        <dbReference type="ARBA" id="ARBA00022692"/>
    </source>
</evidence>
<organism evidence="7 8">
    <name type="scientific">Roseivirga pacifica</name>
    <dbReference type="NCBI Taxonomy" id="1267423"/>
    <lineage>
        <taxon>Bacteria</taxon>
        <taxon>Pseudomonadati</taxon>
        <taxon>Bacteroidota</taxon>
        <taxon>Cytophagia</taxon>
        <taxon>Cytophagales</taxon>
        <taxon>Roseivirgaceae</taxon>
        <taxon>Roseivirga</taxon>
    </lineage>
</organism>
<dbReference type="STRING" id="1267423.SAMN05216290_1322"/>
<evidence type="ECO:0000313" key="8">
    <source>
        <dbReference type="Proteomes" id="UP000199437"/>
    </source>
</evidence>
<dbReference type="GO" id="GO:0016020">
    <property type="term" value="C:membrane"/>
    <property type="evidence" value="ECO:0007669"/>
    <property type="project" value="UniProtKB-SubCell"/>
</dbReference>
<sequence length="466" mass="52485">MMLQVAKKEIKEMTRSGQFKWMLGTVLVLSLIAVFISYNQWQEKNLQREQAQESARALWLAQGSVNPHNAAHYGTYAFKPQFPLSLIDPGVEKFTGVSIFLEAHSRNEADMVAAADQTGLSRFGDLTPDFILLYLIPLLIIALGFQSVTKEKVNGTIQIIKTQGISNTQLLMGKWLGNYLPIAIISTLLFVLAALLIAAAGNAFDWRLLVTMWVIYMVYFGIINTITMVVSSLASKPGVSLVLLLATWIVSCLAVPKIASSYTNEKYPYPTRQVFEAAVAFDKKQGIDGHDPWSEASKKLEQETLKAYNVSKLEELPFNFDAIRMQKGEEHEAAVYFKHNERLKQINQEQTAVYRKLAVLSPFLPTRFMSMALASTDYATHWTFSDMAEKHRVAMQKTLNDNFAENSKLGEWGYKADASLLQEVPEFEFEAANYNEVMASNKSNLFILTAWLLLSFGLMFFASTRI</sequence>
<dbReference type="PANTHER" id="PTHR43471">
    <property type="entry name" value="ABC TRANSPORTER PERMEASE"/>
    <property type="match status" value="1"/>
</dbReference>
<feature type="transmembrane region" description="Helical" evidence="5">
    <location>
        <begin position="241"/>
        <end position="259"/>
    </location>
</feature>
<keyword evidence="3 5" id="KW-1133">Transmembrane helix</keyword>
<feature type="transmembrane region" description="Helical" evidence="5">
    <location>
        <begin position="130"/>
        <end position="148"/>
    </location>
</feature>
<evidence type="ECO:0000313" key="7">
    <source>
        <dbReference type="EMBL" id="SEW02643.1"/>
    </source>
</evidence>
<keyword evidence="8" id="KW-1185">Reference proteome</keyword>
<feature type="domain" description="ABC-2 type transporter transmembrane" evidence="6">
    <location>
        <begin position="132"/>
        <end position="252"/>
    </location>
</feature>
<dbReference type="Pfam" id="PF12040">
    <property type="entry name" value="DUF3526"/>
    <property type="match status" value="1"/>
</dbReference>
<dbReference type="RefSeq" id="WP_090257718.1">
    <property type="nucleotide sequence ID" value="NZ_FOIR01000001.1"/>
</dbReference>
<dbReference type="GO" id="GO:0140359">
    <property type="term" value="F:ABC-type transporter activity"/>
    <property type="evidence" value="ECO:0007669"/>
    <property type="project" value="InterPro"/>
</dbReference>
<proteinExistence type="predicted"/>
<protein>
    <submittedName>
        <fullName evidence="7">ABC-2 type transport system permease protein</fullName>
    </submittedName>
</protein>
<dbReference type="Proteomes" id="UP000199437">
    <property type="component" value="Unassembled WGS sequence"/>
</dbReference>